<dbReference type="Proteomes" id="UP001299046">
    <property type="component" value="Unassembled WGS sequence"/>
</dbReference>
<gene>
    <name evidence="1" type="ORF">KV112_04440</name>
</gene>
<reference evidence="1 2" key="1">
    <citation type="submission" date="2023-12" db="EMBL/GenBank/DDBJ databases">
        <title>Description of new species of Mycobacterium terrae complex isolated from sewage at the Sao Paulo Zoological Park Foundation in Brazil.</title>
        <authorList>
            <person name="Romagnoli C.L."/>
            <person name="Conceicao E.C."/>
            <person name="Machado E."/>
            <person name="Barreto L.B.P.F."/>
            <person name="Sharma A."/>
            <person name="Silva N.M."/>
            <person name="Marques L.E."/>
            <person name="Juliana M.A."/>
            <person name="Lourenco M.C.S."/>
            <person name="Digiampietri L.A."/>
            <person name="Suffys P.N."/>
            <person name="Viana-Niero C."/>
        </authorList>
    </citation>
    <scope>NUCLEOTIDE SEQUENCE [LARGE SCALE GENOMIC DNA]</scope>
    <source>
        <strain evidence="1 2">MYC123</strain>
    </source>
</reference>
<sequence length="168" mass="18485">MPAYVGPDHLRYDDGLLQIYTNVEISQVSIAATEIAEKCLHHPIVKAAVGSYAKQAQSYWKSIAPVSARPPHPYSRYSKDKPDTWDTPGAYRDSIKVRTWANAKGFGARVYSNDVKAGWIEFGTEKMSEFACAARTAENFGGSHERDVVAEDAKAAEEIGLAFCRVVA</sequence>
<comment type="caution">
    <text evidence="1">The sequence shown here is derived from an EMBL/GenBank/DDBJ whole genome shotgun (WGS) entry which is preliminary data.</text>
</comment>
<organism evidence="1 2">
    <name type="scientific">[Mycobacterium] zoologicum</name>
    <dbReference type="NCBI Taxonomy" id="2872311"/>
    <lineage>
        <taxon>Bacteria</taxon>
        <taxon>Bacillati</taxon>
        <taxon>Actinomycetota</taxon>
        <taxon>Actinomycetes</taxon>
        <taxon>Mycobacteriales</taxon>
        <taxon>Mycobacteriaceae</taxon>
        <taxon>Mycolicibacter</taxon>
    </lineage>
</organism>
<name>A0ABU5YG58_9MYCO</name>
<dbReference type="EMBL" id="JAYJJT010000004">
    <property type="protein sequence ID" value="MEB3048997.1"/>
    <property type="molecule type" value="Genomic_DNA"/>
</dbReference>
<evidence type="ECO:0000313" key="2">
    <source>
        <dbReference type="Proteomes" id="UP001299046"/>
    </source>
</evidence>
<accession>A0ABU5YG58</accession>
<protein>
    <submittedName>
        <fullName evidence="1">Uncharacterized protein</fullName>
    </submittedName>
</protein>
<dbReference type="RefSeq" id="WP_224865099.1">
    <property type="nucleotide sequence ID" value="NZ_JAYJJT010000004.1"/>
</dbReference>
<keyword evidence="2" id="KW-1185">Reference proteome</keyword>
<evidence type="ECO:0000313" key="1">
    <source>
        <dbReference type="EMBL" id="MEB3048997.1"/>
    </source>
</evidence>
<proteinExistence type="predicted"/>